<protein>
    <submittedName>
        <fullName evidence="1">Uncharacterized protein</fullName>
    </submittedName>
</protein>
<dbReference type="EMBL" id="JAWWNJ010000111">
    <property type="protein sequence ID" value="KAK6992357.1"/>
    <property type="molecule type" value="Genomic_DNA"/>
</dbReference>
<keyword evidence="2" id="KW-1185">Reference proteome</keyword>
<accession>A0AAV9ZV42</accession>
<name>A0AAV9ZV42_9AGAR</name>
<dbReference type="AlphaFoldDB" id="A0AAV9ZV42"/>
<sequence>MSPGARHADDCPNLLFDPSSLSRLFCDSFRAVLKLPVLEKASRDGIHTQPLSHYVQYCLLPRLTATFERIRTQALCQYSRNNPNTSCVDFKCCIPSYICILLVYSLDYRSSGCHLMLYFNLYPVISGLYHGLSSLSFEAHSPTPNSDVSSSNSHLKYHTRRCSDSPIATSCLHLSIPELKPPGSTPELSAYVLRLTLRAHTAKNSGSALTFTSNSELMSRSALMPRRTQVPP</sequence>
<evidence type="ECO:0000313" key="2">
    <source>
        <dbReference type="Proteomes" id="UP001362999"/>
    </source>
</evidence>
<evidence type="ECO:0000313" key="1">
    <source>
        <dbReference type="EMBL" id="KAK6992357.1"/>
    </source>
</evidence>
<reference evidence="1 2" key="1">
    <citation type="journal article" date="2024" name="J Genomics">
        <title>Draft genome sequencing and assembly of Favolaschia claudopus CIRM-BRFM 2984 isolated from oak limbs.</title>
        <authorList>
            <person name="Navarro D."/>
            <person name="Drula E."/>
            <person name="Chaduli D."/>
            <person name="Cazenave R."/>
            <person name="Ahrendt S."/>
            <person name="Wang J."/>
            <person name="Lipzen A."/>
            <person name="Daum C."/>
            <person name="Barry K."/>
            <person name="Grigoriev I.V."/>
            <person name="Favel A."/>
            <person name="Rosso M.N."/>
            <person name="Martin F."/>
        </authorList>
    </citation>
    <scope>NUCLEOTIDE SEQUENCE [LARGE SCALE GENOMIC DNA]</scope>
    <source>
        <strain evidence="1 2">CIRM-BRFM 2984</strain>
    </source>
</reference>
<comment type="caution">
    <text evidence="1">The sequence shown here is derived from an EMBL/GenBank/DDBJ whole genome shotgun (WGS) entry which is preliminary data.</text>
</comment>
<organism evidence="1 2">
    <name type="scientific">Favolaschia claudopus</name>
    <dbReference type="NCBI Taxonomy" id="2862362"/>
    <lineage>
        <taxon>Eukaryota</taxon>
        <taxon>Fungi</taxon>
        <taxon>Dikarya</taxon>
        <taxon>Basidiomycota</taxon>
        <taxon>Agaricomycotina</taxon>
        <taxon>Agaricomycetes</taxon>
        <taxon>Agaricomycetidae</taxon>
        <taxon>Agaricales</taxon>
        <taxon>Marasmiineae</taxon>
        <taxon>Mycenaceae</taxon>
        <taxon>Favolaschia</taxon>
    </lineage>
</organism>
<gene>
    <name evidence="1" type="ORF">R3P38DRAFT_3226206</name>
</gene>
<dbReference type="Proteomes" id="UP001362999">
    <property type="component" value="Unassembled WGS sequence"/>
</dbReference>
<proteinExistence type="predicted"/>